<dbReference type="SUPFAM" id="SSF54928">
    <property type="entry name" value="RNA-binding domain, RBD"/>
    <property type="match status" value="1"/>
</dbReference>
<reference evidence="3 4" key="1">
    <citation type="submission" date="2015-09" db="EMBL/GenBank/DDBJ databases">
        <title>Trachymyrmex cornetzi WGS genome.</title>
        <authorList>
            <person name="Nygaard S."/>
            <person name="Hu H."/>
            <person name="Boomsma J."/>
            <person name="Zhang G."/>
        </authorList>
    </citation>
    <scope>NUCLEOTIDE SEQUENCE [LARGE SCALE GENOMIC DNA]</scope>
    <source>
        <strain evidence="3">Tcor2-1</strain>
        <tissue evidence="3">Whole body</tissue>
    </source>
</reference>
<protein>
    <submittedName>
        <fullName evidence="3">CUGBP Elav-like family member 4</fullName>
    </submittedName>
</protein>
<dbReference type="GO" id="GO:0003723">
    <property type="term" value="F:RNA binding"/>
    <property type="evidence" value="ECO:0007669"/>
    <property type="project" value="UniProtKB-KW"/>
</dbReference>
<dbReference type="Proteomes" id="UP000078492">
    <property type="component" value="Unassembled WGS sequence"/>
</dbReference>
<evidence type="ECO:0000313" key="4">
    <source>
        <dbReference type="Proteomes" id="UP000078492"/>
    </source>
</evidence>
<name>A0A195DBV2_9HYME</name>
<dbReference type="InterPro" id="IPR000504">
    <property type="entry name" value="RRM_dom"/>
</dbReference>
<dbReference type="Gene3D" id="3.30.70.330">
    <property type="match status" value="1"/>
</dbReference>
<feature type="domain" description="RRM" evidence="2">
    <location>
        <begin position="2"/>
        <end position="37"/>
    </location>
</feature>
<dbReference type="InterPro" id="IPR012677">
    <property type="entry name" value="Nucleotide-bd_a/b_plait_sf"/>
</dbReference>
<dbReference type="InterPro" id="IPR035979">
    <property type="entry name" value="RBD_domain_sf"/>
</dbReference>
<organism evidence="3 4">
    <name type="scientific">Trachymyrmex cornetzi</name>
    <dbReference type="NCBI Taxonomy" id="471704"/>
    <lineage>
        <taxon>Eukaryota</taxon>
        <taxon>Metazoa</taxon>
        <taxon>Ecdysozoa</taxon>
        <taxon>Arthropoda</taxon>
        <taxon>Hexapoda</taxon>
        <taxon>Insecta</taxon>
        <taxon>Pterygota</taxon>
        <taxon>Neoptera</taxon>
        <taxon>Endopterygota</taxon>
        <taxon>Hymenoptera</taxon>
        <taxon>Apocrita</taxon>
        <taxon>Aculeata</taxon>
        <taxon>Formicoidea</taxon>
        <taxon>Formicidae</taxon>
        <taxon>Myrmicinae</taxon>
        <taxon>Trachymyrmex</taxon>
    </lineage>
</organism>
<gene>
    <name evidence="3" type="ORF">ALC57_17538</name>
</gene>
<dbReference type="Pfam" id="PF00076">
    <property type="entry name" value="RRM_1"/>
    <property type="match status" value="1"/>
</dbReference>
<proteinExistence type="predicted"/>
<sequence>MLSKQQTEDDVRQLFTTFGSIEECTILRGPDGSSRGVRGERRWSSSSNYFSLASKHFNATSTNELVLFSLPRNPLRYPTAEQNRVTSSPVRSDSLSELRPLLAVRTRSQLGPPLNANLAFYDGALNERWLSAINRSAVTCTGASTRAAPRDLGAERLINAPYDELAPGLSDSHSTRRLPVIYRPDSRVCIQAPAASSGFSVISRHRYDLVPRSV</sequence>
<evidence type="ECO:0000259" key="2">
    <source>
        <dbReference type="Pfam" id="PF00076"/>
    </source>
</evidence>
<dbReference type="STRING" id="471704.A0A195DBV2"/>
<dbReference type="AlphaFoldDB" id="A0A195DBV2"/>
<evidence type="ECO:0000256" key="1">
    <source>
        <dbReference type="ARBA" id="ARBA00022884"/>
    </source>
</evidence>
<dbReference type="EMBL" id="KQ981010">
    <property type="protein sequence ID" value="KYN10351.1"/>
    <property type="molecule type" value="Genomic_DNA"/>
</dbReference>
<keyword evidence="4" id="KW-1185">Reference proteome</keyword>
<accession>A0A195DBV2</accession>
<keyword evidence="1" id="KW-0694">RNA-binding</keyword>
<evidence type="ECO:0000313" key="3">
    <source>
        <dbReference type="EMBL" id="KYN10351.1"/>
    </source>
</evidence>